<protein>
    <submittedName>
        <fullName evidence="2">Uncharacterized protein</fullName>
    </submittedName>
</protein>
<dbReference type="PATRIC" id="fig|1395516.4.peg.1755"/>
<dbReference type="HOGENOM" id="CLU_1487845_0_0_6"/>
<comment type="caution">
    <text evidence="2">The sequence shown here is derived from an EMBL/GenBank/DDBJ whole genome shotgun (WGS) entry which is preliminary data.</text>
</comment>
<sequence>MKVKDVVIAAIAIIVAIAGIVATPLLIENKHPEFAIYGGAATGFIGLILLLELKISRFAKGMCLVGFGVLFQIMYTEYYFLFIEKETPLYNDLKLQLSLYTQLISLACAGAGGSIVAAYADTNTTDYHVHSATQNPNDNTQKINELIASTIKLDKKLNLILTFFSLTLATTLIILLFWVLK</sequence>
<dbReference type="EMBL" id="AYMZ01000003">
    <property type="protein sequence ID" value="ETF09816.1"/>
    <property type="molecule type" value="Genomic_DNA"/>
</dbReference>
<evidence type="ECO:0000313" key="2">
    <source>
        <dbReference type="EMBL" id="ETF09816.1"/>
    </source>
</evidence>
<gene>
    <name evidence="2" type="ORF">PMO01_08625</name>
</gene>
<dbReference type="AlphaFoldDB" id="V8RCH1"/>
<feature type="transmembrane region" description="Helical" evidence="1">
    <location>
        <begin position="34"/>
        <end position="51"/>
    </location>
</feature>
<keyword evidence="1" id="KW-0812">Transmembrane</keyword>
<feature type="transmembrane region" description="Helical" evidence="1">
    <location>
        <begin position="103"/>
        <end position="120"/>
    </location>
</feature>
<dbReference type="RefSeq" id="WP_024012270.1">
    <property type="nucleotide sequence ID" value="NZ_CM002330.1"/>
</dbReference>
<feature type="transmembrane region" description="Helical" evidence="1">
    <location>
        <begin position="159"/>
        <end position="180"/>
    </location>
</feature>
<accession>V8RCH1</accession>
<keyword evidence="1" id="KW-1133">Transmembrane helix</keyword>
<keyword evidence="1" id="KW-0472">Membrane</keyword>
<feature type="transmembrane region" description="Helical" evidence="1">
    <location>
        <begin position="7"/>
        <end position="27"/>
    </location>
</feature>
<organism evidence="2">
    <name type="scientific">Pseudomonas moraviensis R28-S</name>
    <dbReference type="NCBI Taxonomy" id="1395516"/>
    <lineage>
        <taxon>Bacteria</taxon>
        <taxon>Pseudomonadati</taxon>
        <taxon>Pseudomonadota</taxon>
        <taxon>Gammaproteobacteria</taxon>
        <taxon>Pseudomonadales</taxon>
        <taxon>Pseudomonadaceae</taxon>
        <taxon>Pseudomonas</taxon>
    </lineage>
</organism>
<proteinExistence type="predicted"/>
<dbReference type="Proteomes" id="UP000024771">
    <property type="component" value="Chromosome"/>
</dbReference>
<name>V8RCH1_9PSED</name>
<reference evidence="2" key="1">
    <citation type="journal article" date="2014" name="Genome Announc.">
        <title>Draft Genome Sequence of Pseudomonas moraviensis R28-S.</title>
        <authorList>
            <person name="Hunter S.S."/>
            <person name="Yano H."/>
            <person name="Loftie-Eaton W."/>
            <person name="Hughes J."/>
            <person name="De Gelder L."/>
            <person name="Stragier P."/>
            <person name="De Vos P."/>
            <person name="Settles M.L."/>
            <person name="Top E.M."/>
        </authorList>
    </citation>
    <scope>NUCLEOTIDE SEQUENCE [LARGE SCALE GENOMIC DNA]</scope>
    <source>
        <strain evidence="2">R28-S</strain>
    </source>
</reference>
<feature type="transmembrane region" description="Helical" evidence="1">
    <location>
        <begin position="63"/>
        <end position="83"/>
    </location>
</feature>
<evidence type="ECO:0000256" key="1">
    <source>
        <dbReference type="SAM" id="Phobius"/>
    </source>
</evidence>